<reference evidence="3" key="1">
    <citation type="journal article" date="2020" name="mSystems">
        <title>Genome- and Community-Level Interaction Insights into Carbon Utilization and Element Cycling Functions of Hydrothermarchaeota in Hydrothermal Sediment.</title>
        <authorList>
            <person name="Zhou Z."/>
            <person name="Liu Y."/>
            <person name="Xu W."/>
            <person name="Pan J."/>
            <person name="Luo Z.H."/>
            <person name="Li M."/>
        </authorList>
    </citation>
    <scope>NUCLEOTIDE SEQUENCE [LARGE SCALE GENOMIC DNA]</scope>
    <source>
        <strain evidence="3">HyVt-523</strain>
    </source>
</reference>
<protein>
    <submittedName>
        <fullName evidence="3">PilT/PilU family type 4a pilus ATPase</fullName>
    </submittedName>
</protein>
<dbReference type="InterPro" id="IPR027417">
    <property type="entry name" value="P-loop_NTPase"/>
</dbReference>
<feature type="domain" description="Bacterial type II secretion system protein E" evidence="2">
    <location>
        <begin position="219"/>
        <end position="233"/>
    </location>
</feature>
<comment type="caution">
    <text evidence="3">The sequence shown here is derived from an EMBL/GenBank/DDBJ whole genome shotgun (WGS) entry which is preliminary data.</text>
</comment>
<dbReference type="Proteomes" id="UP000886105">
    <property type="component" value="Unassembled WGS sequence"/>
</dbReference>
<evidence type="ECO:0000256" key="1">
    <source>
        <dbReference type="ARBA" id="ARBA00006611"/>
    </source>
</evidence>
<dbReference type="EMBL" id="DRNZ01000234">
    <property type="protein sequence ID" value="HHO58265.1"/>
    <property type="molecule type" value="Genomic_DNA"/>
</dbReference>
<dbReference type="AlphaFoldDB" id="A0A7C5SPS0"/>
<dbReference type="InterPro" id="IPR001482">
    <property type="entry name" value="T2SS/T4SS_dom"/>
</dbReference>
<dbReference type="GO" id="GO:0016887">
    <property type="term" value="F:ATP hydrolysis activity"/>
    <property type="evidence" value="ECO:0007669"/>
    <property type="project" value="InterPro"/>
</dbReference>
<proteinExistence type="inferred from homology"/>
<comment type="similarity">
    <text evidence="1">Belongs to the GSP E family.</text>
</comment>
<dbReference type="PANTHER" id="PTHR30486">
    <property type="entry name" value="TWITCHING MOTILITY PROTEIN PILT"/>
    <property type="match status" value="1"/>
</dbReference>
<sequence length="369" mass="39857">MKPVPVPLTLRRLLEHLPDVPPPPGETLPVLLRAAVQAGASDLEVADGAPPMFKVNGEIATLTDEWTIPNLLEALGEAVPRDALEEVANRRLLDEDLSVAVPGLGRFRVNLYYRMGALAAVFRVVPSKIPPFEELGLPKEVLHMVEARSGLILVTGATASGKSTTQAALIDHINARFPRKILTIEDPIEYLHRNKRGYVVQREVGSDTRSFHEALRSGMRQAPDVIMVGELRDPETIALTLTAAETGHLVMGTLHTSGAVGAVSRIVDAVGEGLQAQARTQLSEQLIGVISQQLLPRRDGQGLALAYEIMRGTKAVRSKIRDGQLHQLAAELDSSSDGHHSMSASLKRLVAEGTISESVARAASRQRDL</sequence>
<evidence type="ECO:0000313" key="3">
    <source>
        <dbReference type="EMBL" id="HHO58265.1"/>
    </source>
</evidence>
<dbReference type="Gene3D" id="3.40.50.300">
    <property type="entry name" value="P-loop containing nucleotide triphosphate hydrolases"/>
    <property type="match status" value="1"/>
</dbReference>
<dbReference type="NCBIfam" id="TIGR01420">
    <property type="entry name" value="pilT_fam"/>
    <property type="match status" value="1"/>
</dbReference>
<evidence type="ECO:0000259" key="2">
    <source>
        <dbReference type="PROSITE" id="PS00662"/>
    </source>
</evidence>
<dbReference type="InterPro" id="IPR050921">
    <property type="entry name" value="T4SS_GSP_E_ATPase"/>
</dbReference>
<dbReference type="Gene3D" id="3.30.450.90">
    <property type="match status" value="1"/>
</dbReference>
<dbReference type="GO" id="GO:0005524">
    <property type="term" value="F:ATP binding"/>
    <property type="evidence" value="ECO:0007669"/>
    <property type="project" value="InterPro"/>
</dbReference>
<dbReference type="SUPFAM" id="SSF52540">
    <property type="entry name" value="P-loop containing nucleoside triphosphate hydrolases"/>
    <property type="match status" value="1"/>
</dbReference>
<gene>
    <name evidence="3" type="ORF">ENJ85_03735</name>
</gene>
<organism evidence="3">
    <name type="scientific">Oceanithermus profundus</name>
    <dbReference type="NCBI Taxonomy" id="187137"/>
    <lineage>
        <taxon>Bacteria</taxon>
        <taxon>Thermotogati</taxon>
        <taxon>Deinococcota</taxon>
        <taxon>Deinococci</taxon>
        <taxon>Thermales</taxon>
        <taxon>Thermaceae</taxon>
        <taxon>Oceanithermus</taxon>
    </lineage>
</organism>
<dbReference type="CDD" id="cd01131">
    <property type="entry name" value="PilT"/>
    <property type="match status" value="1"/>
</dbReference>
<dbReference type="Pfam" id="PF00437">
    <property type="entry name" value="T2SSE"/>
    <property type="match status" value="1"/>
</dbReference>
<name>A0A7C5SPS0_9DEIN</name>
<dbReference type="InterPro" id="IPR006321">
    <property type="entry name" value="PilT/PilU"/>
</dbReference>
<dbReference type="PROSITE" id="PS00662">
    <property type="entry name" value="T2SP_E"/>
    <property type="match status" value="1"/>
</dbReference>
<accession>A0A7C5SPS0</accession>